<keyword evidence="1" id="KW-0732">Signal</keyword>
<comment type="caution">
    <text evidence="2">The sequence shown here is derived from an EMBL/GenBank/DDBJ whole genome shotgun (WGS) entry which is preliminary data.</text>
</comment>
<organism evidence="2 3">
    <name type="scientific">Spirochaeta isovalerica</name>
    <dbReference type="NCBI Taxonomy" id="150"/>
    <lineage>
        <taxon>Bacteria</taxon>
        <taxon>Pseudomonadati</taxon>
        <taxon>Spirochaetota</taxon>
        <taxon>Spirochaetia</taxon>
        <taxon>Spirochaetales</taxon>
        <taxon>Spirochaetaceae</taxon>
        <taxon>Spirochaeta</taxon>
    </lineage>
</organism>
<reference evidence="2 3" key="1">
    <citation type="submission" date="2020-08" db="EMBL/GenBank/DDBJ databases">
        <title>Genomic Encyclopedia of Type Strains, Phase IV (KMG-IV): sequencing the most valuable type-strain genomes for metagenomic binning, comparative biology and taxonomic classification.</title>
        <authorList>
            <person name="Goeker M."/>
        </authorList>
    </citation>
    <scope>NUCLEOTIDE SEQUENCE [LARGE SCALE GENOMIC DNA]</scope>
    <source>
        <strain evidence="2 3">DSM 2461</strain>
    </source>
</reference>
<gene>
    <name evidence="2" type="ORF">HNR50_002185</name>
</gene>
<sequence length="159" mass="17746">MKKVILLFLLAVMALSMAAAEAPVLFIYEESNENIDPWLEMLRSGLASRSIAYEEKSAAELEGLDLSPYSSLFLYGAVMAFTFKEPIRDWLDTEPDLSEKKVSLLVTANRWFLDKYRGQLQQRLDKHGAETIDTISSATKNLSDDEKAALALKALSAIP</sequence>
<accession>A0A841RDS4</accession>
<dbReference type="InterPro" id="IPR029039">
    <property type="entry name" value="Flavoprotein-like_sf"/>
</dbReference>
<dbReference type="Proteomes" id="UP000587760">
    <property type="component" value="Unassembled WGS sequence"/>
</dbReference>
<dbReference type="Gene3D" id="3.40.50.360">
    <property type="match status" value="1"/>
</dbReference>
<dbReference type="EMBL" id="JACHGJ010000003">
    <property type="protein sequence ID" value="MBB6480522.1"/>
    <property type="molecule type" value="Genomic_DNA"/>
</dbReference>
<keyword evidence="3" id="KW-1185">Reference proteome</keyword>
<feature type="chain" id="PRO_5032546812" evidence="1">
    <location>
        <begin position="19"/>
        <end position="159"/>
    </location>
</feature>
<dbReference type="RefSeq" id="WP_184746781.1">
    <property type="nucleotide sequence ID" value="NZ_JACHGJ010000003.1"/>
</dbReference>
<proteinExistence type="predicted"/>
<evidence type="ECO:0000313" key="2">
    <source>
        <dbReference type="EMBL" id="MBB6480522.1"/>
    </source>
</evidence>
<dbReference type="AlphaFoldDB" id="A0A841RDS4"/>
<evidence type="ECO:0000313" key="3">
    <source>
        <dbReference type="Proteomes" id="UP000587760"/>
    </source>
</evidence>
<evidence type="ECO:0000256" key="1">
    <source>
        <dbReference type="SAM" id="SignalP"/>
    </source>
</evidence>
<protein>
    <submittedName>
        <fullName evidence="2">Uncharacterized protein</fullName>
    </submittedName>
</protein>
<name>A0A841RDS4_9SPIO</name>
<feature type="signal peptide" evidence="1">
    <location>
        <begin position="1"/>
        <end position="18"/>
    </location>
</feature>